<sequence>MVERDVPRRSVLRGVAAGGGVVAVSGSASASGSSLTFETHTEITFRAVVDAVLPETPELAEPLGAEHVPGGLAVGLDEFLITYANDLFTFGLPYIGEVGNIPIAGPVAAVLDLAAKELLDRGDNEDDPSVDRPLALLEADDTSAWVVRFAAGTFSKLSRRDRLRAIGLLDGYELELSPVSGFLFEADAGLVGQLVVGFAEVIYYSEWQGYDEFTQPPSQRAHPNDPDAVQSWRQTGYPGFADGYAALRGYVDKPDSPLGGGDVWKDLDGDVRIARDSGQFRENDYDTSGYEEPYPEGA</sequence>
<evidence type="ECO:0000256" key="1">
    <source>
        <dbReference type="SAM" id="MobiDB-lite"/>
    </source>
</evidence>
<protein>
    <submittedName>
        <fullName evidence="2">Uncharacterized protein</fullName>
    </submittedName>
</protein>
<gene>
    <name evidence="2" type="ORF">SAMN05216388_1002200</name>
</gene>
<organism evidence="2 3">
    <name type="scientific">Halorientalis persicus</name>
    <dbReference type="NCBI Taxonomy" id="1367881"/>
    <lineage>
        <taxon>Archaea</taxon>
        <taxon>Methanobacteriati</taxon>
        <taxon>Methanobacteriota</taxon>
        <taxon>Stenosarchaea group</taxon>
        <taxon>Halobacteria</taxon>
        <taxon>Halobacteriales</taxon>
        <taxon>Haloarculaceae</taxon>
        <taxon>Halorientalis</taxon>
    </lineage>
</organism>
<evidence type="ECO:0000313" key="2">
    <source>
        <dbReference type="EMBL" id="SEN27040.1"/>
    </source>
</evidence>
<dbReference type="EMBL" id="FOCX01000002">
    <property type="protein sequence ID" value="SEN27040.1"/>
    <property type="molecule type" value="Genomic_DNA"/>
</dbReference>
<keyword evidence="3" id="KW-1185">Reference proteome</keyword>
<feature type="compositionally biased region" description="Basic and acidic residues" evidence="1">
    <location>
        <begin position="275"/>
        <end position="284"/>
    </location>
</feature>
<dbReference type="RefSeq" id="WP_092657504.1">
    <property type="nucleotide sequence ID" value="NZ_FOCX01000002.1"/>
</dbReference>
<dbReference type="AlphaFoldDB" id="A0A1H8F609"/>
<feature type="region of interest" description="Disordered" evidence="1">
    <location>
        <begin position="275"/>
        <end position="298"/>
    </location>
</feature>
<dbReference type="Proteomes" id="UP000198775">
    <property type="component" value="Unassembled WGS sequence"/>
</dbReference>
<proteinExistence type="predicted"/>
<accession>A0A1H8F609</accession>
<dbReference type="InterPro" id="IPR006311">
    <property type="entry name" value="TAT_signal"/>
</dbReference>
<dbReference type="PROSITE" id="PS51318">
    <property type="entry name" value="TAT"/>
    <property type="match status" value="1"/>
</dbReference>
<name>A0A1H8F609_9EURY</name>
<reference evidence="3" key="1">
    <citation type="submission" date="2016-10" db="EMBL/GenBank/DDBJ databases">
        <authorList>
            <person name="Varghese N."/>
            <person name="Submissions S."/>
        </authorList>
    </citation>
    <scope>NUCLEOTIDE SEQUENCE [LARGE SCALE GENOMIC DNA]</scope>
    <source>
        <strain evidence="3">IBRC-M 10043</strain>
    </source>
</reference>
<evidence type="ECO:0000313" key="3">
    <source>
        <dbReference type="Proteomes" id="UP000198775"/>
    </source>
</evidence>
<dbReference type="OrthoDB" id="196713at2157"/>